<dbReference type="InterPro" id="IPR054469">
    <property type="entry name" value="Pred_hydrolase_N"/>
</dbReference>
<evidence type="ECO:0000313" key="4">
    <source>
        <dbReference type="Proteomes" id="UP000093757"/>
    </source>
</evidence>
<dbReference type="InterPro" id="IPR057037">
    <property type="entry name" value="TPR_rep_actino"/>
</dbReference>
<accession>A0A1A6BNV2</accession>
<evidence type="ECO:0008006" key="5">
    <source>
        <dbReference type="Google" id="ProtNLM"/>
    </source>
</evidence>
<protein>
    <recommendedName>
        <fullName evidence="5">ESX-1 secretion-associated protein EspA/EspE-like domain-containing protein</fullName>
    </recommendedName>
</protein>
<proteinExistence type="predicted"/>
<dbReference type="AlphaFoldDB" id="A0A1A6BNV2"/>
<dbReference type="EMBL" id="MAEM01000014">
    <property type="protein sequence ID" value="OBS04020.1"/>
    <property type="molecule type" value="Genomic_DNA"/>
</dbReference>
<gene>
    <name evidence="3" type="ORF">A9W98_06700</name>
</gene>
<dbReference type="OrthoDB" id="1187707at2"/>
<comment type="caution">
    <text evidence="3">The sequence shown here is derived from an EMBL/GenBank/DDBJ whole genome shotgun (WGS) entry which is preliminary data.</text>
</comment>
<name>A0A1A6BNV2_MYCGO</name>
<feature type="domain" description="TPR repeat" evidence="2">
    <location>
        <begin position="245"/>
        <end position="465"/>
    </location>
</feature>
<evidence type="ECO:0000313" key="3">
    <source>
        <dbReference type="EMBL" id="OBS04020.1"/>
    </source>
</evidence>
<sequence length="797" mass="84820">MQLRYISLPSLVNEAGGNPWAVNRSLQRGQPAHISLLGKAFHDAGQLTGEAETAFSEALRRFEAAWNHEAGGHPINDAAEVQRATGALGVQAAQLPQIAIDLERVAAVLAEAQRAAAGQIQVLERQLEAVDSDLGQAHTLLDSHQLSMAYETALDDILGDLEQDAINKTAAALRQVEQIREMYSELLNRLMTRMRVQGGYDGAGIALDGLWSNSPASSRQAERDVHSALAGDKSAASRVNSVLNSITADQRAGKAPLTPDQASVLSQLQAQQHGMSIEELSTAEQRLGDQRDMVANSWQLMSNPALTFPRTDLEPGALQGIYMVNGSEAQLPESVMQALTAPWSQYYDLVVGQLLAAGDPMKAVTDIVRHGRPSFQTNTGLDRQMLARASAMMDATFGESVTPAQARLGALAFDPLVANIFAAVSPDHQVVHDRLTGESGPVFLDHVARHFWGDHGKGAATLFDWTEHAARGPEAGIAGQAARALSMYIGANEAPLLHLPGDHTVGEVNPDLVRGMAHGLAPYVNNIAGTGGLAEFGEAPDGSREGGVMPLAKGIFSVLSTDEASAQYFDGAADREAIIAEGAYAQEVAKHEPGTGMHNANLHHAMTLRGLVNSGLHNALQADTENKHLTDEAAATAEYTRRKLAYELAAKALSSAAGFVPTVGSVSSAVLGFLGTAIENDYIGPAPSGVTLTDHALPNMSIGQADREILNAVIASGQRVEGIPPQYMVEGRIGTPDELARGHVQVDLGEYEQTLNRLLTAELRQGQGAVPAQPFVPDLYMVDRYNAVVKDPNPQKR</sequence>
<organism evidence="3 4">
    <name type="scientific">Mycobacterium gordonae</name>
    <dbReference type="NCBI Taxonomy" id="1778"/>
    <lineage>
        <taxon>Bacteria</taxon>
        <taxon>Bacillati</taxon>
        <taxon>Actinomycetota</taxon>
        <taxon>Actinomycetes</taxon>
        <taxon>Mycobacteriales</taxon>
        <taxon>Mycobacteriaceae</taxon>
        <taxon>Mycobacterium</taxon>
    </lineage>
</organism>
<dbReference type="Pfam" id="PF22905">
    <property type="entry name" value="Hydro_N_hd"/>
    <property type="match status" value="1"/>
</dbReference>
<reference evidence="3 4" key="1">
    <citation type="submission" date="2016-06" db="EMBL/GenBank/DDBJ databases">
        <authorList>
            <person name="Kjaerup R.B."/>
            <person name="Dalgaard T.S."/>
            <person name="Juul-Madsen H.R."/>
        </authorList>
    </citation>
    <scope>NUCLEOTIDE SEQUENCE [LARGE SCALE GENOMIC DNA]</scope>
    <source>
        <strain evidence="3 4">1245752.6</strain>
    </source>
</reference>
<feature type="domain" description="Predicted hydrolase N-terminal" evidence="1">
    <location>
        <begin position="1"/>
        <end position="195"/>
    </location>
</feature>
<evidence type="ECO:0000259" key="2">
    <source>
        <dbReference type="Pfam" id="PF23275"/>
    </source>
</evidence>
<dbReference type="Pfam" id="PF23275">
    <property type="entry name" value="TPR_23"/>
    <property type="match status" value="1"/>
</dbReference>
<evidence type="ECO:0000259" key="1">
    <source>
        <dbReference type="Pfam" id="PF22905"/>
    </source>
</evidence>
<dbReference type="Proteomes" id="UP000093757">
    <property type="component" value="Unassembled WGS sequence"/>
</dbReference>